<dbReference type="GO" id="GO:0005789">
    <property type="term" value="C:endoplasmic reticulum membrane"/>
    <property type="evidence" value="ECO:0007669"/>
    <property type="project" value="UniProtKB-SubCell"/>
</dbReference>
<dbReference type="EMBL" id="JBBNAE010000009">
    <property type="protein sequence ID" value="KAK9095817.1"/>
    <property type="molecule type" value="Genomic_DNA"/>
</dbReference>
<keyword evidence="4" id="KW-0256">Endoplasmic reticulum</keyword>
<dbReference type="Pfam" id="PF07738">
    <property type="entry name" value="Sad1_UNC"/>
    <property type="match status" value="1"/>
</dbReference>
<dbReference type="AlphaFoldDB" id="A0AAP0HSR3"/>
<dbReference type="SUPFAM" id="SSF49785">
    <property type="entry name" value="Galactose-binding domain-like"/>
    <property type="match status" value="1"/>
</dbReference>
<evidence type="ECO:0000256" key="6">
    <source>
        <dbReference type="ARBA" id="ARBA00023054"/>
    </source>
</evidence>
<keyword evidence="6 10" id="KW-0175">Coiled coil</keyword>
<dbReference type="Gene3D" id="2.60.120.260">
    <property type="entry name" value="Galactose-binding domain-like"/>
    <property type="match status" value="1"/>
</dbReference>
<comment type="function">
    <text evidence="9">Encodes a member of the mid-SUN subfamily of SUN-domain proteins that is localized to both the nuclear envelope and the ER. It is involved in early seed development and nuclear morphology. [TAIR].</text>
</comment>
<dbReference type="GO" id="GO:0034975">
    <property type="term" value="P:protein folding in endoplasmic reticulum"/>
    <property type="evidence" value="ECO:0007669"/>
    <property type="project" value="TreeGrafter"/>
</dbReference>
<keyword evidence="7 12" id="KW-0472">Membrane</keyword>
<feature type="transmembrane region" description="Helical" evidence="12">
    <location>
        <begin position="530"/>
        <end position="550"/>
    </location>
</feature>
<dbReference type="PROSITE" id="PS51469">
    <property type="entry name" value="SUN"/>
    <property type="match status" value="1"/>
</dbReference>
<evidence type="ECO:0000313" key="15">
    <source>
        <dbReference type="Proteomes" id="UP001417504"/>
    </source>
</evidence>
<evidence type="ECO:0000256" key="3">
    <source>
        <dbReference type="ARBA" id="ARBA00022692"/>
    </source>
</evidence>
<accession>A0AAP0HSR3</accession>
<keyword evidence="15" id="KW-1185">Reference proteome</keyword>
<reference evidence="14 15" key="1">
    <citation type="submission" date="2024-01" db="EMBL/GenBank/DDBJ databases">
        <title>Genome assemblies of Stephania.</title>
        <authorList>
            <person name="Yang L."/>
        </authorList>
    </citation>
    <scope>NUCLEOTIDE SEQUENCE [LARGE SCALE GENOMIC DNA]</scope>
    <source>
        <strain evidence="14">QJT</strain>
        <tissue evidence="14">Leaf</tissue>
    </source>
</reference>
<name>A0AAP0HSR3_9MAGN</name>
<feature type="region of interest" description="Disordered" evidence="11">
    <location>
        <begin position="354"/>
        <end position="373"/>
    </location>
</feature>
<evidence type="ECO:0000256" key="9">
    <source>
        <dbReference type="ARBA" id="ARBA00054046"/>
    </source>
</evidence>
<evidence type="ECO:0000313" key="14">
    <source>
        <dbReference type="EMBL" id="KAK9095817.1"/>
    </source>
</evidence>
<feature type="transmembrane region" description="Helical" evidence="12">
    <location>
        <begin position="562"/>
        <end position="584"/>
    </location>
</feature>
<evidence type="ECO:0000256" key="4">
    <source>
        <dbReference type="ARBA" id="ARBA00022824"/>
    </source>
</evidence>
<comment type="subcellular location">
    <subcellularLocation>
        <location evidence="2">Endoplasmic reticulum membrane</location>
        <topology evidence="2">Multi-pass membrane protein</topology>
    </subcellularLocation>
    <subcellularLocation>
        <location evidence="1">Nucleus membrane</location>
        <topology evidence="1">Multi-pass membrane protein</topology>
    </subcellularLocation>
</comment>
<dbReference type="FunFam" id="2.60.120.260:FF:000062">
    <property type="entry name" value="Galactose-binding protein isoform 3"/>
    <property type="match status" value="1"/>
</dbReference>
<dbReference type="PANTHER" id="PTHR12953">
    <property type="entry name" value="MEMBRANE PROTEIN CH1 RELATED"/>
    <property type="match status" value="1"/>
</dbReference>
<evidence type="ECO:0000256" key="10">
    <source>
        <dbReference type="SAM" id="Coils"/>
    </source>
</evidence>
<keyword evidence="8" id="KW-0539">Nucleus</keyword>
<proteinExistence type="predicted"/>
<dbReference type="InterPro" id="IPR008979">
    <property type="entry name" value="Galactose-bd-like_sf"/>
</dbReference>
<organism evidence="14 15">
    <name type="scientific">Stephania japonica</name>
    <dbReference type="NCBI Taxonomy" id="461633"/>
    <lineage>
        <taxon>Eukaryota</taxon>
        <taxon>Viridiplantae</taxon>
        <taxon>Streptophyta</taxon>
        <taxon>Embryophyta</taxon>
        <taxon>Tracheophyta</taxon>
        <taxon>Spermatophyta</taxon>
        <taxon>Magnoliopsida</taxon>
        <taxon>Ranunculales</taxon>
        <taxon>Menispermaceae</taxon>
        <taxon>Menispermoideae</taxon>
        <taxon>Cissampelideae</taxon>
        <taxon>Stephania</taxon>
    </lineage>
</organism>
<evidence type="ECO:0000259" key="13">
    <source>
        <dbReference type="PROSITE" id="PS51469"/>
    </source>
</evidence>
<dbReference type="InterPro" id="IPR012919">
    <property type="entry name" value="SUN_dom"/>
</dbReference>
<evidence type="ECO:0000256" key="11">
    <source>
        <dbReference type="SAM" id="MobiDB-lite"/>
    </source>
</evidence>
<dbReference type="PANTHER" id="PTHR12953:SF0">
    <property type="entry name" value="SUN DOMAIN-CONTAINING OSSIFICATION FACTOR"/>
    <property type="match status" value="1"/>
</dbReference>
<evidence type="ECO:0000256" key="7">
    <source>
        <dbReference type="ARBA" id="ARBA00023136"/>
    </source>
</evidence>
<dbReference type="InterPro" id="IPR045120">
    <property type="entry name" value="Suco/Slp1-like"/>
</dbReference>
<keyword evidence="3 12" id="KW-0812">Transmembrane</keyword>
<evidence type="ECO:0000256" key="2">
    <source>
        <dbReference type="ARBA" id="ARBA00004477"/>
    </source>
</evidence>
<sequence>MQRSRRALLQRRALMSAITCRNHRLYKVSLSVIVVFWGLFLLLSIWISQGDSYGDGSEESRPQNGSHAVPEFSFVDRVFKEPDQCALDVDSETNLSNAVSPIEQEAQSHKSCDSSEYPIEQEHQNHKSSMVEKVEMEINELGAKAEKESAKYERLSRAVPLGLDEFKSKAVSTKGKPVTGQVSSVVHRLETSGAEYNYASAAKGAKVLASNREAKGAGNILGKDKDKYLRNPCSAEEKFVIIELSEETLVDTIEIANFEHHSSNLKNFELLGSMIYPTDQWASLGNFTAGNMKHAQRFVLPEPKWVRYLKLDLLSHYGSEFYCTLSSVEVYGVDAVERMLEDLMVQEKIFVSEEPKDEQAPIETPTEPTDDLDQDLLGEVKHESGFEIANIKSEVPKSNGLNPVLESRPQQVGRMPGDTVLKILMQKVRSLDLNLSLLERYLDELNSRYRKIFKELDDEVATQDMLLEKIRMDVKHLSDSKEYMEKDVADLLAWKSLVSSQIDNLVKDNVILRAEVNRVKDYQAHLESKGLVIFLVCFIFGCLALIKLIVDSASRVIRREKFQSFCTSWLVLLLSCTTIVLILLI</sequence>
<comment type="caution">
    <text evidence="14">The sequence shown here is derived from an EMBL/GenBank/DDBJ whole genome shotgun (WGS) entry which is preliminary data.</text>
</comment>
<evidence type="ECO:0000256" key="8">
    <source>
        <dbReference type="ARBA" id="ARBA00023242"/>
    </source>
</evidence>
<feature type="coiled-coil region" evidence="10">
    <location>
        <begin position="131"/>
        <end position="158"/>
    </location>
</feature>
<evidence type="ECO:0000256" key="5">
    <source>
        <dbReference type="ARBA" id="ARBA00022989"/>
    </source>
</evidence>
<dbReference type="GO" id="GO:0031965">
    <property type="term" value="C:nuclear membrane"/>
    <property type="evidence" value="ECO:0007669"/>
    <property type="project" value="UniProtKB-SubCell"/>
</dbReference>
<keyword evidence="5 12" id="KW-1133">Transmembrane helix</keyword>
<protein>
    <recommendedName>
        <fullName evidence="13">SUN domain-containing protein</fullName>
    </recommendedName>
</protein>
<dbReference type="Proteomes" id="UP001417504">
    <property type="component" value="Unassembled WGS sequence"/>
</dbReference>
<gene>
    <name evidence="14" type="ORF">Sjap_021314</name>
</gene>
<evidence type="ECO:0000256" key="12">
    <source>
        <dbReference type="SAM" id="Phobius"/>
    </source>
</evidence>
<feature type="domain" description="SUN" evidence="13">
    <location>
        <begin position="175"/>
        <end position="335"/>
    </location>
</feature>
<evidence type="ECO:0000256" key="1">
    <source>
        <dbReference type="ARBA" id="ARBA00004232"/>
    </source>
</evidence>